<dbReference type="InterPro" id="IPR010493">
    <property type="entry name" value="Ser_AcTrfase_N"/>
</dbReference>
<dbReference type="UniPathway" id="UPA00136">
    <property type="reaction ID" value="UER00199"/>
</dbReference>
<dbReference type="Pfam" id="PF00132">
    <property type="entry name" value="Hexapep"/>
    <property type="match status" value="1"/>
</dbReference>
<dbReference type="PROSITE" id="PS00101">
    <property type="entry name" value="HEXAPEP_TRANSFERASES"/>
    <property type="match status" value="1"/>
</dbReference>
<evidence type="ECO:0000256" key="3">
    <source>
        <dbReference type="ARBA" id="ARBA00013266"/>
    </source>
</evidence>
<evidence type="ECO:0000256" key="6">
    <source>
        <dbReference type="ARBA" id="ARBA00023315"/>
    </source>
</evidence>
<protein>
    <recommendedName>
        <fullName evidence="3">serine O-acetyltransferase</fullName>
        <ecNumber evidence="3">2.3.1.30</ecNumber>
    </recommendedName>
</protein>
<keyword evidence="5" id="KW-0808">Transferase</keyword>
<dbReference type="GO" id="GO:0006535">
    <property type="term" value="P:cysteine biosynthetic process from serine"/>
    <property type="evidence" value="ECO:0007669"/>
    <property type="project" value="InterPro"/>
</dbReference>
<dbReference type="SMART" id="SM00971">
    <property type="entry name" value="SATase_N"/>
    <property type="match status" value="1"/>
</dbReference>
<reference evidence="9" key="1">
    <citation type="submission" date="2021-01" db="EMBL/GenBank/DDBJ databases">
        <authorList>
            <person name="Corre E."/>
            <person name="Pelletier E."/>
            <person name="Niang G."/>
            <person name="Scheremetjew M."/>
            <person name="Finn R."/>
            <person name="Kale V."/>
            <person name="Holt S."/>
            <person name="Cochrane G."/>
            <person name="Meng A."/>
            <person name="Brown T."/>
            <person name="Cohen L."/>
        </authorList>
    </citation>
    <scope>NUCLEOTIDE SEQUENCE</scope>
    <source>
        <strain evidence="9">GSO104</strain>
    </source>
</reference>
<gene>
    <name evidence="9" type="ORF">DBRI00130_LOCUS28216</name>
</gene>
<organism evidence="9">
    <name type="scientific">Ditylum brightwellii</name>
    <dbReference type="NCBI Taxonomy" id="49249"/>
    <lineage>
        <taxon>Eukaryota</taxon>
        <taxon>Sar</taxon>
        <taxon>Stramenopiles</taxon>
        <taxon>Ochrophyta</taxon>
        <taxon>Bacillariophyta</taxon>
        <taxon>Mediophyceae</taxon>
        <taxon>Lithodesmiophycidae</taxon>
        <taxon>Lithodesmiales</taxon>
        <taxon>Lithodesmiaceae</taxon>
        <taxon>Ditylum</taxon>
    </lineage>
</organism>
<dbReference type="InterPro" id="IPR042122">
    <property type="entry name" value="Ser_AcTrfase_N_sf"/>
</dbReference>
<dbReference type="FunFam" id="2.160.10.10:FF:000002">
    <property type="entry name" value="Serine acetyltransferase"/>
    <property type="match status" value="1"/>
</dbReference>
<dbReference type="InterPro" id="IPR053376">
    <property type="entry name" value="Serine_acetyltransferase"/>
</dbReference>
<dbReference type="InterPro" id="IPR018357">
    <property type="entry name" value="Hexapep_transf_CS"/>
</dbReference>
<evidence type="ECO:0000256" key="5">
    <source>
        <dbReference type="ARBA" id="ARBA00022679"/>
    </source>
</evidence>
<proteinExistence type="inferred from homology"/>
<dbReference type="Gene3D" id="1.10.3130.10">
    <property type="entry name" value="serine acetyltransferase, domain 1"/>
    <property type="match status" value="1"/>
</dbReference>
<keyword evidence="6" id="KW-0012">Acyltransferase</keyword>
<dbReference type="EC" id="2.3.1.30" evidence="3"/>
<evidence type="ECO:0000256" key="4">
    <source>
        <dbReference type="ARBA" id="ARBA00022605"/>
    </source>
</evidence>
<evidence type="ECO:0000256" key="2">
    <source>
        <dbReference type="ARBA" id="ARBA00007274"/>
    </source>
</evidence>
<dbReference type="CDD" id="cd03354">
    <property type="entry name" value="LbH_SAT"/>
    <property type="match status" value="1"/>
</dbReference>
<dbReference type="SUPFAM" id="SSF51161">
    <property type="entry name" value="Trimeric LpxA-like enzymes"/>
    <property type="match status" value="1"/>
</dbReference>
<sequence length="602" mass="65066">MEPHMKRSSTSSLSSSSSSSNDSTNYNSSDDSLLLRLQKEAQEISTSEPALSCMLHRTVLHPDATTFEKAVAIAVSHRLSVSVGSTGGGCGSPDLCPNVLQDIFLSAVQSKHKEAGHVIATALAQDALAYVRRDPACDTLLEPILFFKGYAAVVCHRVAHVQWHLSKTENKRKSFVSLWIQSQASSAFGVDIHPAAAIGCGLMLDHATGIVVGETASIGDGCTLLHGVTLGGTGKDKGRDRHPKVGHHVLIGAGTQVLGNISVGDGAKIGAGSVVLRPVPHGTTAVGVPARIVGWAKEKYPGSSVDVRLLDVVSAVGAGDEEDGNDDKDDNDQPAPSLQQEDNGEDGKTVSTESLTTFTSFPSSQSSDQLSSSTSEADSKEEEEHDDEAELQSDQEIELTYSTTSLDRNKPKMQHSVSFKEEKEANNNGEDAKQQQTTSKLERRIKIGRSLSADATSSISMRKSLFRCTNAPEEDIFCPYRDFFCGSSSSASSNNSKALLSPLYSSPKEATTSPEYQSNKGKNVTGIITFPKLQHYLQKEGATNCQVGETFMELLKRDYNVHKKRQGYVTFSVFETEFVKVAEKYTDIGRERLEMMMKEEMV</sequence>
<dbReference type="PANTHER" id="PTHR42811">
    <property type="entry name" value="SERINE ACETYLTRANSFERASE"/>
    <property type="match status" value="1"/>
</dbReference>
<comment type="pathway">
    <text evidence="1">Amino-acid biosynthesis; L-cysteine biosynthesis; L-cysteine from L-serine: step 1/2.</text>
</comment>
<feature type="compositionally biased region" description="Acidic residues" evidence="7">
    <location>
        <begin position="379"/>
        <end position="397"/>
    </location>
</feature>
<evidence type="ECO:0000313" key="9">
    <source>
        <dbReference type="EMBL" id="CAE4632548.1"/>
    </source>
</evidence>
<dbReference type="EMBL" id="HBNS01036116">
    <property type="protein sequence ID" value="CAE4632548.1"/>
    <property type="molecule type" value="Transcribed_RNA"/>
</dbReference>
<dbReference type="InterPro" id="IPR001451">
    <property type="entry name" value="Hexapep"/>
</dbReference>
<name>A0A7S4S2E7_9STRA</name>
<feature type="compositionally biased region" description="Acidic residues" evidence="7">
    <location>
        <begin position="319"/>
        <end position="332"/>
    </location>
</feature>
<feature type="domain" description="Serine acetyltransferase N-terminal" evidence="8">
    <location>
        <begin position="36"/>
        <end position="155"/>
    </location>
</feature>
<feature type="region of interest" description="Disordered" evidence="7">
    <location>
        <begin position="1"/>
        <end position="29"/>
    </location>
</feature>
<evidence type="ECO:0000259" key="8">
    <source>
        <dbReference type="SMART" id="SM00971"/>
    </source>
</evidence>
<dbReference type="GO" id="GO:0009001">
    <property type="term" value="F:serine O-acetyltransferase activity"/>
    <property type="evidence" value="ECO:0007669"/>
    <property type="project" value="UniProtKB-EC"/>
</dbReference>
<keyword evidence="4" id="KW-0028">Amino-acid biosynthesis</keyword>
<feature type="region of interest" description="Disordered" evidence="7">
    <location>
        <begin position="318"/>
        <end position="442"/>
    </location>
</feature>
<evidence type="ECO:0000256" key="1">
    <source>
        <dbReference type="ARBA" id="ARBA00004876"/>
    </source>
</evidence>
<accession>A0A7S4S2E7</accession>
<dbReference type="Pfam" id="PF06426">
    <property type="entry name" value="SATase_N"/>
    <property type="match status" value="1"/>
</dbReference>
<dbReference type="GO" id="GO:0005737">
    <property type="term" value="C:cytoplasm"/>
    <property type="evidence" value="ECO:0007669"/>
    <property type="project" value="InterPro"/>
</dbReference>
<dbReference type="InterPro" id="IPR011004">
    <property type="entry name" value="Trimer_LpxA-like_sf"/>
</dbReference>
<feature type="compositionally biased region" description="Low complexity" evidence="7">
    <location>
        <begin position="351"/>
        <end position="376"/>
    </location>
</feature>
<dbReference type="InterPro" id="IPR045304">
    <property type="entry name" value="LbH_SAT"/>
</dbReference>
<feature type="compositionally biased region" description="Low complexity" evidence="7">
    <location>
        <begin position="8"/>
        <end position="29"/>
    </location>
</feature>
<dbReference type="AlphaFoldDB" id="A0A7S4S2E7"/>
<feature type="compositionally biased region" description="Basic and acidic residues" evidence="7">
    <location>
        <begin position="418"/>
        <end position="433"/>
    </location>
</feature>
<dbReference type="Gene3D" id="2.160.10.10">
    <property type="entry name" value="Hexapeptide repeat proteins"/>
    <property type="match status" value="1"/>
</dbReference>
<comment type="similarity">
    <text evidence="2">Belongs to the transferase hexapeptide repeat family.</text>
</comment>
<dbReference type="NCBIfam" id="NF041874">
    <property type="entry name" value="EPS_EpsC"/>
    <property type="match status" value="1"/>
</dbReference>
<evidence type="ECO:0000256" key="7">
    <source>
        <dbReference type="SAM" id="MobiDB-lite"/>
    </source>
</evidence>